<gene>
    <name evidence="1" type="ORF">AFK76_08745</name>
</gene>
<dbReference type="EMBL" id="LHSG01000008">
    <property type="protein sequence ID" value="KPD23574.1"/>
    <property type="molecule type" value="Genomic_DNA"/>
</dbReference>
<proteinExistence type="predicted"/>
<accession>A0A837N9J1</accession>
<keyword evidence="2" id="KW-1185">Reference proteome</keyword>
<name>A0A837N9J1_9GAMM</name>
<dbReference type="RefSeq" id="WP_074668946.1">
    <property type="nucleotide sequence ID" value="NZ_FNCB01000008.1"/>
</dbReference>
<evidence type="ECO:0000313" key="1">
    <source>
        <dbReference type="EMBL" id="KPD23574.1"/>
    </source>
</evidence>
<organism evidence="1 2">
    <name type="scientific">Idiomarina zobellii</name>
    <dbReference type="NCBI Taxonomy" id="86103"/>
    <lineage>
        <taxon>Bacteria</taxon>
        <taxon>Pseudomonadati</taxon>
        <taxon>Pseudomonadota</taxon>
        <taxon>Gammaproteobacteria</taxon>
        <taxon>Alteromonadales</taxon>
        <taxon>Idiomarinaceae</taxon>
        <taxon>Idiomarina</taxon>
    </lineage>
</organism>
<sequence length="243" mass="27765">MQVSGKQEFRLKIGDRVSLSDFSRWKVTGFAYKNGLSVRLKRKGSERYMAIHKVRDANGVALEPGNKYLLILGDETSRFVLRLNVVGNCKASVISIYGEDKSRKVGGKWASKINYTKFCGTKRAFDLEPEAVVIKVGNEVKMRADFGSTHYYGAIEMSNKVGIVESIEKPERALDWTTTLTVSFTGIRKQYRVHRFIDSSGNMMQLGWHYRIQRDQNTFFAIPTRRIDPDRVEWSDPDPDPDP</sequence>
<protein>
    <submittedName>
        <fullName evidence="1">Uncharacterized protein</fullName>
    </submittedName>
</protein>
<evidence type="ECO:0000313" key="2">
    <source>
        <dbReference type="Proteomes" id="UP000053030"/>
    </source>
</evidence>
<comment type="caution">
    <text evidence="1">The sequence shown here is derived from an EMBL/GenBank/DDBJ whole genome shotgun (WGS) entry which is preliminary data.</text>
</comment>
<dbReference type="Proteomes" id="UP000053030">
    <property type="component" value="Unassembled WGS sequence"/>
</dbReference>
<reference evidence="1 2" key="1">
    <citation type="submission" date="2015-08" db="EMBL/GenBank/DDBJ databases">
        <title>Genome sequencing and assembly of the deep-sea bacterium Idiomarina zobellii.</title>
        <authorList>
            <person name="Mithoefer S.D."/>
            <person name="Rheaume B.A."/>
            <person name="MacLea K.S."/>
        </authorList>
    </citation>
    <scope>NUCLEOTIDE SEQUENCE [LARGE SCALE GENOMIC DNA]</scope>
    <source>
        <strain evidence="1 2">KMM 231</strain>
    </source>
</reference>
<dbReference type="AlphaFoldDB" id="A0A837N9J1"/>
<dbReference type="OrthoDB" id="6239093at2"/>